<name>A0A0B2AF80_9MICC</name>
<evidence type="ECO:0000313" key="2">
    <source>
        <dbReference type="Proteomes" id="UP000030982"/>
    </source>
</evidence>
<dbReference type="AlphaFoldDB" id="A0A0B2AF80"/>
<dbReference type="EMBL" id="JTDL01000152">
    <property type="protein sequence ID" value="KHL00426.1"/>
    <property type="molecule type" value="Genomic_DNA"/>
</dbReference>
<organism evidence="1 2">
    <name type="scientific">Sinomonas humi</name>
    <dbReference type="NCBI Taxonomy" id="1338436"/>
    <lineage>
        <taxon>Bacteria</taxon>
        <taxon>Bacillati</taxon>
        <taxon>Actinomycetota</taxon>
        <taxon>Actinomycetes</taxon>
        <taxon>Micrococcales</taxon>
        <taxon>Micrococcaceae</taxon>
        <taxon>Sinomonas</taxon>
    </lineage>
</organism>
<proteinExistence type="predicted"/>
<keyword evidence="2" id="KW-1185">Reference proteome</keyword>
<dbReference type="RefSeq" id="WP_043127707.1">
    <property type="nucleotide sequence ID" value="NZ_JTDL01000152.1"/>
</dbReference>
<gene>
    <name evidence="1" type="ORF">LK10_19635</name>
</gene>
<accession>A0A0B2AF80</accession>
<protein>
    <submittedName>
        <fullName evidence="1">Uncharacterized protein</fullName>
    </submittedName>
</protein>
<comment type="caution">
    <text evidence="1">The sequence shown here is derived from an EMBL/GenBank/DDBJ whole genome shotgun (WGS) entry which is preliminary data.</text>
</comment>
<evidence type="ECO:0000313" key="1">
    <source>
        <dbReference type="EMBL" id="KHL00426.1"/>
    </source>
</evidence>
<reference evidence="1 2" key="1">
    <citation type="submission" date="2014-09" db="EMBL/GenBank/DDBJ databases">
        <title>Genome sequence of Sinomonas sp. MUSC 117.</title>
        <authorList>
            <person name="Lee L.-H."/>
        </authorList>
    </citation>
    <scope>NUCLEOTIDE SEQUENCE [LARGE SCALE GENOMIC DNA]</scope>
    <source>
        <strain evidence="1 2">MUSC 117</strain>
    </source>
</reference>
<dbReference type="STRING" id="1338436.LK10_19635"/>
<sequence>MTEQPFDYVGLCREMAHLSHRAAEEASRPGVSARERRLLRRQARAAEKAAGLYGRAAGCRSEREAVLLLAKALRHQKRFLDLADELVGGV</sequence>
<dbReference type="Proteomes" id="UP000030982">
    <property type="component" value="Unassembled WGS sequence"/>
</dbReference>